<keyword evidence="1" id="KW-0521">NADP</keyword>
<sequence length="363" mass="39313">MTSTNDQPIRVFQVATGNVGSEMIKRLGSQPDLELVGVHCYSPEKVGTDVGELAGVGPVGITATGTVEEILAARPDVLTFHGVFPDEDLYVQVLEAGIDIVTTADWITGFHRDTNHPHHSGRKVSEVIESACQRGGSTFYGTGMNPGHNQIIGVAVSANVADIENVTTIESVDVSCHHSADTWREVGYGLPVDDPALPDMLRKYTEVFADSVYLKADCFGLELDEVRFSYELGACTKDVDLGWYQLPKGSLGGNYIKYQGMIDGVPRVETHLEWQMTPDTDPSWDIKGCYITQIKGDPQIYNKHMIFPAPGVDLSDPSDFASIGMTVTGMPALNSIKAVHAARPGIITSADLPLRGFAGRFKL</sequence>
<dbReference type="InterPro" id="IPR000846">
    <property type="entry name" value="DapB_N"/>
</dbReference>
<name>A0A930UU25_9ACTN</name>
<dbReference type="Proteomes" id="UP000656804">
    <property type="component" value="Unassembled WGS sequence"/>
</dbReference>
<comment type="caution">
    <text evidence="4">The sequence shown here is derived from an EMBL/GenBank/DDBJ whole genome shotgun (WGS) entry which is preliminary data.</text>
</comment>
<dbReference type="EMBL" id="JADIVZ010000001">
    <property type="protein sequence ID" value="MBF4160848.1"/>
    <property type="molecule type" value="Genomic_DNA"/>
</dbReference>
<keyword evidence="5" id="KW-1185">Reference proteome</keyword>
<dbReference type="Pfam" id="PF01113">
    <property type="entry name" value="DapB_N"/>
    <property type="match status" value="1"/>
</dbReference>
<accession>A0A930UU25</accession>
<proteinExistence type="predicted"/>
<evidence type="ECO:0000313" key="5">
    <source>
        <dbReference type="Proteomes" id="UP000656804"/>
    </source>
</evidence>
<dbReference type="RefSeq" id="WP_194502019.1">
    <property type="nucleotide sequence ID" value="NZ_JADIVZ010000001.1"/>
</dbReference>
<organism evidence="4 5">
    <name type="scientific">Nocardioides acrostichi</name>
    <dbReference type="NCBI Taxonomy" id="2784339"/>
    <lineage>
        <taxon>Bacteria</taxon>
        <taxon>Bacillati</taxon>
        <taxon>Actinomycetota</taxon>
        <taxon>Actinomycetes</taxon>
        <taxon>Propionibacteriales</taxon>
        <taxon>Nocardioidaceae</taxon>
        <taxon>Nocardioides</taxon>
    </lineage>
</organism>
<reference evidence="4" key="1">
    <citation type="submission" date="2020-11" db="EMBL/GenBank/DDBJ databases">
        <title>Nocardioides sp. CBS4Y-1, whole genome shotgun sequence.</title>
        <authorList>
            <person name="Tuo L."/>
        </authorList>
    </citation>
    <scope>NUCLEOTIDE SEQUENCE</scope>
    <source>
        <strain evidence="4">CBS4Y-1</strain>
    </source>
</reference>
<keyword evidence="2" id="KW-0560">Oxidoreductase</keyword>
<dbReference type="Gene3D" id="3.40.50.720">
    <property type="entry name" value="NAD(P)-binding Rossmann-like Domain"/>
    <property type="match status" value="1"/>
</dbReference>
<evidence type="ECO:0000256" key="2">
    <source>
        <dbReference type="ARBA" id="ARBA00023002"/>
    </source>
</evidence>
<evidence type="ECO:0000313" key="4">
    <source>
        <dbReference type="EMBL" id="MBF4160848.1"/>
    </source>
</evidence>
<dbReference type="GO" id="GO:0008839">
    <property type="term" value="F:4-hydroxy-tetrahydrodipicolinate reductase"/>
    <property type="evidence" value="ECO:0007669"/>
    <property type="project" value="InterPro"/>
</dbReference>
<feature type="domain" description="Dihydrodipicolinate reductase N-terminal" evidence="3">
    <location>
        <begin position="15"/>
        <end position="78"/>
    </location>
</feature>
<protein>
    <submittedName>
        <fullName evidence="4">Dihydrodipicolinate reductase</fullName>
    </submittedName>
</protein>
<evidence type="ECO:0000259" key="3">
    <source>
        <dbReference type="Pfam" id="PF01113"/>
    </source>
</evidence>
<evidence type="ECO:0000256" key="1">
    <source>
        <dbReference type="ARBA" id="ARBA00022857"/>
    </source>
</evidence>
<gene>
    <name evidence="4" type="ORF">ISG29_04045</name>
</gene>
<dbReference type="AlphaFoldDB" id="A0A930UU25"/>
<dbReference type="SUPFAM" id="SSF51735">
    <property type="entry name" value="NAD(P)-binding Rossmann-fold domains"/>
    <property type="match status" value="1"/>
</dbReference>
<dbReference type="CDD" id="cd24146">
    <property type="entry name" value="nat-AmDH_N_like"/>
    <property type="match status" value="1"/>
</dbReference>
<dbReference type="InterPro" id="IPR036291">
    <property type="entry name" value="NAD(P)-bd_dom_sf"/>
</dbReference>
<dbReference type="GO" id="GO:0009089">
    <property type="term" value="P:lysine biosynthetic process via diaminopimelate"/>
    <property type="evidence" value="ECO:0007669"/>
    <property type="project" value="InterPro"/>
</dbReference>